<keyword evidence="8" id="KW-0675">Receptor</keyword>
<dbReference type="PROSITE" id="PS50262">
    <property type="entry name" value="G_PROTEIN_RECEP_F1_2"/>
    <property type="match status" value="1"/>
</dbReference>
<dbReference type="Proteomes" id="UP001153712">
    <property type="component" value="Chromosome 11"/>
</dbReference>
<dbReference type="InterPro" id="IPR023311">
    <property type="entry name" value="Methusela_ecto_dom_2"/>
</dbReference>
<dbReference type="PANTHER" id="PTHR47154:SF2">
    <property type="entry name" value="G-PROTEIN COUPLED RECEPTOR MTH-RELATED"/>
    <property type="match status" value="1"/>
</dbReference>
<sequence>MYRVAFFLTISALLRFSFGDYPCTNYVDITDGRRSGDDIIKDGVTYRKNDSFSVGASVKGCICNVLQCVRKCCDHGETMDLNLRKCVSSNKPLRNFSLFHIIVVPENEICDDVQTKVILDRDFTVIDGMLVWEDIAFALEDYCLTMEDDQYYAIACLEEDSGATRYFYSLAISNELPPTMILRILTLLSISVKVLSVELDLCNTEGTTPYANYTEEATQTCRCTEARRCIRKCCQLGYSLHHVEDAARGIYESTNLCYKRENFTHNFTVPVYSNYTKLREESTFLVGMLTCNRDEALRYFKLNDKDPNEKYYLQGNGSLFYPHSKRKFYLNDRYCVDEKDGLSVYLCFTQKDRRNTLRQFNSIGKLEQNMSIATNVLLLTLCLLEPVKYATPLDLCDLSGTAVYANYTSDVTSSCGCGDGTKCLRKCCQLGFYLHHDEYPIDNRIVEETVCVRNASAPLDFKVPVYRKRHFKRYQDDGFMVGLLPCNKGQRWKFFQINSSDPREEVFVQEDGVLYYPRSKRRFYANDRFCVDERDGFSVFLCYSSKHQEVVTVWKVSVAGINEGLFDDCDRRDACVRRCCEAGFVLKNKTCVGNGSNGTFVVRIYTNEKLLGLLDDRAVYKTGPLQCAAFRLNSKGSNYAYYLQANGDLWVPVYGIVYSNDRYCMDESGNLSVFLCNGATKVSRVVSVAGMIISTPFLLITFIVYFVLPERNIHRRALMSYVFTLLIAYITLVTIQLYTGQFPDVACHILGHLIIFFFLVSFFWMNVMCIDMWLAFSGMRTVLSKQTAERKRFIIYCVYAWGVPTIHTIIVFLINTYGDPDASYYPGIGKRRCFLGEELPTFYYFYLPMAILIGINIILFIATTVRIQRIKRETKMLKHSESKRHSYEDDKQKFNLYLKLMFAMGVNWTMELVSWAVDWKVKETPTFVWYLTDFTNAMYGLLIFMIFVFKKKIWKSLQKRYYVFVGKPHLAHTMTQSSGLGTRTSNYSTTETNLNSDYRLNEMRNSKPEESGLTAA</sequence>
<accession>A0A9N9THW1</accession>
<dbReference type="AlphaFoldDB" id="A0A9N9THW1"/>
<evidence type="ECO:0000259" key="13">
    <source>
        <dbReference type="PROSITE" id="PS50262"/>
    </source>
</evidence>
<evidence type="ECO:0000256" key="4">
    <source>
        <dbReference type="ARBA" id="ARBA00022729"/>
    </source>
</evidence>
<dbReference type="OrthoDB" id="6134459at2759"/>
<dbReference type="InterPro" id="IPR036272">
    <property type="entry name" value="Methuselah_N_sf"/>
</dbReference>
<dbReference type="SUPFAM" id="SSF63877">
    <property type="entry name" value="Methuselah ectodomain"/>
    <property type="match status" value="2"/>
</dbReference>
<dbReference type="PROSITE" id="PS50261">
    <property type="entry name" value="G_PROTEIN_RECEP_F2_4"/>
    <property type="match status" value="1"/>
</dbReference>
<evidence type="ECO:0000256" key="1">
    <source>
        <dbReference type="ARBA" id="ARBA00004127"/>
    </source>
</evidence>
<dbReference type="InterPro" id="IPR017981">
    <property type="entry name" value="GPCR_2-like_7TM"/>
</dbReference>
<dbReference type="Gene3D" id="1.20.1070.10">
    <property type="entry name" value="Rhodopsin 7-helix transmembrane proteins"/>
    <property type="match status" value="1"/>
</dbReference>
<feature type="transmembrane region" description="Helical" evidence="10">
    <location>
        <begin position="927"/>
        <end position="949"/>
    </location>
</feature>
<keyword evidence="3 10" id="KW-0812">Transmembrane</keyword>
<evidence type="ECO:0000259" key="12">
    <source>
        <dbReference type="PROSITE" id="PS50261"/>
    </source>
</evidence>
<evidence type="ECO:0000256" key="9">
    <source>
        <dbReference type="ARBA" id="ARBA00023224"/>
    </source>
</evidence>
<feature type="transmembrane region" description="Helical" evidence="10">
    <location>
        <begin position="793"/>
        <end position="814"/>
    </location>
</feature>
<keyword evidence="15" id="KW-1185">Reference proteome</keyword>
<evidence type="ECO:0000256" key="8">
    <source>
        <dbReference type="ARBA" id="ARBA00023170"/>
    </source>
</evidence>
<dbReference type="GO" id="GO:0005886">
    <property type="term" value="C:plasma membrane"/>
    <property type="evidence" value="ECO:0007669"/>
    <property type="project" value="TreeGrafter"/>
</dbReference>
<evidence type="ECO:0000256" key="5">
    <source>
        <dbReference type="ARBA" id="ARBA00022989"/>
    </source>
</evidence>
<evidence type="ECO:0000256" key="7">
    <source>
        <dbReference type="ARBA" id="ARBA00023136"/>
    </source>
</evidence>
<feature type="transmembrane region" description="Helical" evidence="10">
    <location>
        <begin position="685"/>
        <end position="708"/>
    </location>
</feature>
<dbReference type="GO" id="GO:0007166">
    <property type="term" value="P:cell surface receptor signaling pathway"/>
    <property type="evidence" value="ECO:0007669"/>
    <property type="project" value="InterPro"/>
</dbReference>
<evidence type="ECO:0000256" key="6">
    <source>
        <dbReference type="ARBA" id="ARBA00023040"/>
    </source>
</evidence>
<proteinExistence type="inferred from homology"/>
<evidence type="ECO:0000313" key="15">
    <source>
        <dbReference type="Proteomes" id="UP001153712"/>
    </source>
</evidence>
<keyword evidence="4 11" id="KW-0732">Signal</keyword>
<dbReference type="PANTHER" id="PTHR47154">
    <property type="entry name" value="G-PROTEIN COUPLED RECEPTOR MTH-RELATED"/>
    <property type="match status" value="1"/>
</dbReference>
<gene>
    <name evidence="14" type="ORF">PHYEVI_LOCUS2565</name>
</gene>
<organism evidence="14 15">
    <name type="scientific">Phyllotreta striolata</name>
    <name type="common">Striped flea beetle</name>
    <name type="synonym">Crioceris striolata</name>
    <dbReference type="NCBI Taxonomy" id="444603"/>
    <lineage>
        <taxon>Eukaryota</taxon>
        <taxon>Metazoa</taxon>
        <taxon>Ecdysozoa</taxon>
        <taxon>Arthropoda</taxon>
        <taxon>Hexapoda</taxon>
        <taxon>Insecta</taxon>
        <taxon>Pterygota</taxon>
        <taxon>Neoptera</taxon>
        <taxon>Endopterygota</taxon>
        <taxon>Coleoptera</taxon>
        <taxon>Polyphaga</taxon>
        <taxon>Cucujiformia</taxon>
        <taxon>Chrysomeloidea</taxon>
        <taxon>Chrysomelidae</taxon>
        <taxon>Galerucinae</taxon>
        <taxon>Alticini</taxon>
        <taxon>Phyllotreta</taxon>
    </lineage>
</organism>
<feature type="signal peptide" evidence="11">
    <location>
        <begin position="1"/>
        <end position="19"/>
    </location>
</feature>
<dbReference type="GO" id="GO:0012505">
    <property type="term" value="C:endomembrane system"/>
    <property type="evidence" value="ECO:0007669"/>
    <property type="project" value="UniProtKB-SubCell"/>
</dbReference>
<dbReference type="InterPro" id="IPR000832">
    <property type="entry name" value="GPCR_2_secretin-like"/>
</dbReference>
<evidence type="ECO:0000313" key="14">
    <source>
        <dbReference type="EMBL" id="CAG9856139.1"/>
    </source>
</evidence>
<feature type="transmembrane region" description="Helical" evidence="10">
    <location>
        <begin position="750"/>
        <end position="773"/>
    </location>
</feature>
<evidence type="ECO:0000256" key="2">
    <source>
        <dbReference type="ARBA" id="ARBA00008979"/>
    </source>
</evidence>
<dbReference type="SUPFAM" id="SSF81321">
    <property type="entry name" value="Family A G protein-coupled receptor-like"/>
    <property type="match status" value="1"/>
</dbReference>
<comment type="similarity">
    <text evidence="2">Belongs to the G-protein coupled receptor 2 family. Mth subfamily.</text>
</comment>
<reference evidence="14" key="1">
    <citation type="submission" date="2022-01" db="EMBL/GenBank/DDBJ databases">
        <authorList>
            <person name="King R."/>
        </authorList>
    </citation>
    <scope>NUCLEOTIDE SEQUENCE</scope>
</reference>
<keyword evidence="9" id="KW-0807">Transducer</keyword>
<feature type="transmembrane region" description="Helical" evidence="10">
    <location>
        <begin position="896"/>
        <end position="915"/>
    </location>
</feature>
<dbReference type="Gene3D" id="2.170.180.11">
    <property type="entry name" value="Methuselah ectodomain, domain 2"/>
    <property type="match status" value="2"/>
</dbReference>
<keyword evidence="7 10" id="KW-0472">Membrane</keyword>
<name>A0A9N9THW1_PHYSR</name>
<keyword evidence="6" id="KW-0297">G-protein coupled receptor</keyword>
<keyword evidence="5 10" id="KW-1133">Transmembrane helix</keyword>
<evidence type="ECO:0000256" key="3">
    <source>
        <dbReference type="ARBA" id="ARBA00022692"/>
    </source>
</evidence>
<feature type="domain" description="G-protein coupled receptors family 1 profile" evidence="13">
    <location>
        <begin position="694"/>
        <end position="909"/>
    </location>
</feature>
<dbReference type="GO" id="GO:0008528">
    <property type="term" value="F:G protein-coupled peptide receptor activity"/>
    <property type="evidence" value="ECO:0007669"/>
    <property type="project" value="TreeGrafter"/>
</dbReference>
<protein>
    <recommendedName>
        <fullName evidence="16">G-protein coupled receptor</fullName>
    </recommendedName>
</protein>
<dbReference type="Pfam" id="PF06652">
    <property type="entry name" value="Methuselah_N"/>
    <property type="match status" value="2"/>
</dbReference>
<feature type="domain" description="G-protein coupled receptors family 2 profile 2" evidence="12">
    <location>
        <begin position="683"/>
        <end position="951"/>
    </location>
</feature>
<dbReference type="InterPro" id="IPR017452">
    <property type="entry name" value="GPCR_Rhodpsn_7TM"/>
</dbReference>
<evidence type="ECO:0000256" key="11">
    <source>
        <dbReference type="SAM" id="SignalP"/>
    </source>
</evidence>
<dbReference type="CDD" id="cd15039">
    <property type="entry name" value="7tmB3_Methuselah-like"/>
    <property type="match status" value="1"/>
</dbReference>
<dbReference type="EMBL" id="OU900104">
    <property type="protein sequence ID" value="CAG9856139.1"/>
    <property type="molecule type" value="Genomic_DNA"/>
</dbReference>
<feature type="chain" id="PRO_5040324992" description="G-protein coupled receptor" evidence="11">
    <location>
        <begin position="20"/>
        <end position="1016"/>
    </location>
</feature>
<comment type="subcellular location">
    <subcellularLocation>
        <location evidence="1">Endomembrane system</location>
        <topology evidence="1">Multi-pass membrane protein</topology>
    </subcellularLocation>
</comment>
<feature type="transmembrane region" description="Helical" evidence="10">
    <location>
        <begin position="720"/>
        <end position="738"/>
    </location>
</feature>
<dbReference type="InterPro" id="IPR010596">
    <property type="entry name" value="Methuselah_N_dom"/>
</dbReference>
<feature type="transmembrane region" description="Helical" evidence="10">
    <location>
        <begin position="844"/>
        <end position="867"/>
    </location>
</feature>
<dbReference type="Pfam" id="PF00002">
    <property type="entry name" value="7tm_2"/>
    <property type="match status" value="1"/>
</dbReference>
<dbReference type="InterPro" id="IPR051384">
    <property type="entry name" value="Mth_GPCR"/>
</dbReference>
<evidence type="ECO:0000256" key="10">
    <source>
        <dbReference type="SAM" id="Phobius"/>
    </source>
</evidence>
<evidence type="ECO:0008006" key="16">
    <source>
        <dbReference type="Google" id="ProtNLM"/>
    </source>
</evidence>